<evidence type="ECO:0008006" key="4">
    <source>
        <dbReference type="Google" id="ProtNLM"/>
    </source>
</evidence>
<evidence type="ECO:0000256" key="1">
    <source>
        <dbReference type="SAM" id="SignalP"/>
    </source>
</evidence>
<accession>A0A2S7AIX3</accession>
<proteinExistence type="predicted"/>
<protein>
    <recommendedName>
        <fullName evidence="4">Secreted protein</fullName>
    </recommendedName>
</protein>
<feature type="signal peptide" evidence="1">
    <location>
        <begin position="1"/>
        <end position="23"/>
    </location>
</feature>
<reference evidence="2 3" key="1">
    <citation type="submission" date="2016-08" db="EMBL/GenBank/DDBJ databases">
        <title>Evolution of the type three secretion system and type three effector repertoires in Xanthomonas.</title>
        <authorList>
            <person name="Merda D."/>
            <person name="Briand M."/>
            <person name="Bosis E."/>
            <person name="Rousseau C."/>
            <person name="Portier P."/>
            <person name="Jacques M.-A."/>
            <person name="Fischer-Le Saux M."/>
        </authorList>
    </citation>
    <scope>NUCLEOTIDE SEQUENCE [LARGE SCALE GENOMIC DNA]</scope>
    <source>
        <strain evidence="2 3">CFBP 7645</strain>
    </source>
</reference>
<feature type="chain" id="PRO_5015772179" description="Secreted protein" evidence="1">
    <location>
        <begin position="24"/>
        <end position="158"/>
    </location>
</feature>
<keyword evidence="1" id="KW-0732">Signal</keyword>
<evidence type="ECO:0000313" key="3">
    <source>
        <dbReference type="Proteomes" id="UP000239204"/>
    </source>
</evidence>
<dbReference type="RefSeq" id="WP_104536583.1">
    <property type="nucleotide sequence ID" value="NZ_MIGY01000001.1"/>
</dbReference>
<name>A0A2S7AIX3_9XANT</name>
<evidence type="ECO:0000313" key="2">
    <source>
        <dbReference type="EMBL" id="PPU09845.1"/>
    </source>
</evidence>
<sequence length="158" mass="17664">MRTFLTTVLFAVSALTATSTAFAADPHDGAWTLVESKSNWSDGKFPKGMRLTINVQFSDNRIEYHSINTTRPQAPYNVDYVTTLDGKPSPLDEQARFNQIAVSKTGADTYQILKMKDDDVIVGEFWTFSADGKTLIRNGVGKSPEGKSKAYHEFFERK</sequence>
<organism evidence="2 3">
    <name type="scientific">Xanthomonas arboricola</name>
    <dbReference type="NCBI Taxonomy" id="56448"/>
    <lineage>
        <taxon>Bacteria</taxon>
        <taxon>Pseudomonadati</taxon>
        <taxon>Pseudomonadota</taxon>
        <taxon>Gammaproteobacteria</taxon>
        <taxon>Lysobacterales</taxon>
        <taxon>Lysobacteraceae</taxon>
        <taxon>Xanthomonas</taxon>
    </lineage>
</organism>
<dbReference type="Proteomes" id="UP000239204">
    <property type="component" value="Unassembled WGS sequence"/>
</dbReference>
<gene>
    <name evidence="2" type="ORF">XarjCFBP7645_06195</name>
</gene>
<dbReference type="EMBL" id="MIGY01000001">
    <property type="protein sequence ID" value="PPU09845.1"/>
    <property type="molecule type" value="Genomic_DNA"/>
</dbReference>
<comment type="caution">
    <text evidence="2">The sequence shown here is derived from an EMBL/GenBank/DDBJ whole genome shotgun (WGS) entry which is preliminary data.</text>
</comment>
<dbReference type="AlphaFoldDB" id="A0A2S7AIX3"/>